<protein>
    <submittedName>
        <fullName evidence="2">Selenium delivery protein YdfZ</fullName>
    </submittedName>
    <submittedName>
        <fullName evidence="1">Selenium-binding protein YdfZ</fullName>
    </submittedName>
</protein>
<keyword evidence="4" id="KW-1185">Reference proteome</keyword>
<evidence type="ECO:0000313" key="4">
    <source>
        <dbReference type="Proteomes" id="UP001598201"/>
    </source>
</evidence>
<dbReference type="Proteomes" id="UP001598201">
    <property type="component" value="Unassembled WGS sequence"/>
</dbReference>
<dbReference type="EMBL" id="CP002505">
    <property type="protein sequence ID" value="ADW73637.1"/>
    <property type="molecule type" value="Genomic_DNA"/>
</dbReference>
<reference evidence="3" key="1">
    <citation type="submission" date="2011-01" db="EMBL/GenBank/DDBJ databases">
        <title>Complete sequence of chromosome of Rahnella sp. Y9602.</title>
        <authorList>
            <consortium name="US DOE Joint Genome Institute"/>
            <person name="Lucas S."/>
            <person name="Copeland A."/>
            <person name="Lapidus A."/>
            <person name="Cheng J.-F."/>
            <person name="Goodwin L."/>
            <person name="Pitluck S."/>
            <person name="Lu M."/>
            <person name="Detter J.C."/>
            <person name="Han C."/>
            <person name="Tapia R."/>
            <person name="Land M."/>
            <person name="Hauser L."/>
            <person name="Kyrpides N."/>
            <person name="Ivanova N."/>
            <person name="Ovchinnikova G."/>
            <person name="Pagani I."/>
            <person name="Sobecky P.A."/>
            <person name="Martinez R.J."/>
            <person name="Woyke T."/>
        </authorList>
    </citation>
    <scope>NUCLEOTIDE SEQUENCE [LARGE SCALE GENOMIC DNA]</scope>
    <source>
        <strain evidence="3">Y9602</strain>
    </source>
</reference>
<dbReference type="EMBL" id="JBHUCJ010000055">
    <property type="protein sequence ID" value="MFD3225608.1"/>
    <property type="molecule type" value="Genomic_DNA"/>
</dbReference>
<evidence type="ECO:0000313" key="2">
    <source>
        <dbReference type="EMBL" id="MFD3225608.1"/>
    </source>
</evidence>
<proteinExistence type="predicted"/>
<evidence type="ECO:0000313" key="3">
    <source>
        <dbReference type="Proteomes" id="UP000007257"/>
    </source>
</evidence>
<dbReference type="RefSeq" id="WP_013575338.1">
    <property type="nucleotide sequence ID" value="NC_015061.1"/>
</dbReference>
<accession>A0A0H3FF92</accession>
<dbReference type="AlphaFoldDB" id="A0A0H3FF92"/>
<dbReference type="NCBIfam" id="TIGR03318">
    <property type="entry name" value="YdfZ_fam"/>
    <property type="match status" value="1"/>
</dbReference>
<dbReference type="Pfam" id="PF14001">
    <property type="entry name" value="YdfZ"/>
    <property type="match status" value="1"/>
</dbReference>
<sequence>MVNTFTYDRYRNRIGQGVRVMDAETGVTGKITAFRVKSSSPEEIRRESCVQLEGQTGLFKPVSLMRLETTSA</sequence>
<dbReference type="InterPro" id="IPR017704">
    <property type="entry name" value="Se-bd_putative_YdfZ"/>
</dbReference>
<reference evidence="2 4" key="3">
    <citation type="submission" date="2024-09" db="EMBL/GenBank/DDBJ databases">
        <title>Genomes of Rahnella.</title>
        <authorList>
            <person name="Mnguni F.C."/>
            <person name="Shin G.Y."/>
            <person name="Coutinho T."/>
        </authorList>
    </citation>
    <scope>NUCLEOTIDE SEQUENCE [LARGE SCALE GENOMIC DNA]</scope>
    <source>
        <strain evidence="2 4">20WA0057</strain>
    </source>
</reference>
<gene>
    <name evidence="2" type="primary">ydfZ</name>
    <name evidence="1" type="ordered locus">Rahaq_2022</name>
    <name evidence="2" type="ORF">ACFPK4_18855</name>
</gene>
<dbReference type="HOGENOM" id="CLU_189992_1_0_6"/>
<dbReference type="OrthoDB" id="6505358at2"/>
<dbReference type="KEGG" id="rah:Rahaq_2022"/>
<organism evidence="1 3">
    <name type="scientific">Rahnella sp. (strain Y9602)</name>
    <dbReference type="NCBI Taxonomy" id="2703885"/>
    <lineage>
        <taxon>Bacteria</taxon>
        <taxon>Pseudomonadati</taxon>
        <taxon>Pseudomonadota</taxon>
        <taxon>Gammaproteobacteria</taxon>
        <taxon>Enterobacterales</taxon>
        <taxon>Yersiniaceae</taxon>
        <taxon>Rahnella</taxon>
    </lineage>
</organism>
<reference evidence="1 3" key="2">
    <citation type="journal article" date="2012" name="J. Bacteriol.">
        <title>Complete Genome Sequence of Rahnella sp. Strain Y9602, a Gammaproteobacterium Isolate from Metal- and Radionuclide-Contaminated Soil.</title>
        <authorList>
            <person name="Martinez R.J."/>
            <person name="Bruce D."/>
            <person name="Detter C."/>
            <person name="Goodwin L.A."/>
            <person name="Han J."/>
            <person name="Han C.S."/>
            <person name="Held B."/>
            <person name="Land M.L."/>
            <person name="Mikhailova N."/>
            <person name="Nolan M."/>
            <person name="Pennacchio L."/>
            <person name="Pitluck S."/>
            <person name="Tapia R."/>
            <person name="Woyke T."/>
            <person name="Sobecky P.A."/>
        </authorList>
    </citation>
    <scope>NUCLEOTIDE SEQUENCE [LARGE SCALE GENOMIC DNA]</scope>
    <source>
        <strain evidence="1 3">Y9602</strain>
    </source>
</reference>
<dbReference type="eggNOG" id="ENOG50302IN">
    <property type="taxonomic scope" value="Bacteria"/>
</dbReference>
<evidence type="ECO:0000313" key="1">
    <source>
        <dbReference type="EMBL" id="ADW73637.1"/>
    </source>
</evidence>
<dbReference type="Proteomes" id="UP000007257">
    <property type="component" value="Chromosome"/>
</dbReference>
<name>A0A0H3FF92_RAHSY</name>